<gene>
    <name evidence="1" type="ORF">WMO37_10765</name>
</gene>
<comment type="caution">
    <text evidence="1">The sequence shown here is derived from an EMBL/GenBank/DDBJ whole genome shotgun (WGS) entry which is preliminary data.</text>
</comment>
<dbReference type="EMBL" id="JBBMFS010000009">
    <property type="protein sequence ID" value="MEQ2555478.1"/>
    <property type="molecule type" value="Genomic_DNA"/>
</dbReference>
<protein>
    <submittedName>
        <fullName evidence="1">DUF5685 family protein</fullName>
    </submittedName>
</protein>
<keyword evidence="2" id="KW-1185">Reference proteome</keyword>
<proteinExistence type="predicted"/>
<organism evidence="1 2">
    <name type="scientific">Lachnospira intestinalis</name>
    <dbReference type="NCBI Taxonomy" id="3133158"/>
    <lineage>
        <taxon>Bacteria</taxon>
        <taxon>Bacillati</taxon>
        <taxon>Bacillota</taxon>
        <taxon>Clostridia</taxon>
        <taxon>Lachnospirales</taxon>
        <taxon>Lachnospiraceae</taxon>
        <taxon>Lachnospira</taxon>
    </lineage>
</organism>
<evidence type="ECO:0000313" key="2">
    <source>
        <dbReference type="Proteomes" id="UP001546774"/>
    </source>
</evidence>
<dbReference type="Pfam" id="PF18937">
    <property type="entry name" value="DUF5685"/>
    <property type="match status" value="1"/>
</dbReference>
<dbReference type="Proteomes" id="UP001546774">
    <property type="component" value="Unassembled WGS sequence"/>
</dbReference>
<evidence type="ECO:0000313" key="1">
    <source>
        <dbReference type="EMBL" id="MEQ2555478.1"/>
    </source>
</evidence>
<name>A0ABV1H701_9FIRM</name>
<dbReference type="InterPro" id="IPR043740">
    <property type="entry name" value="DUF5685"/>
</dbReference>
<sequence>MYGYVIVNKPELKFKEYDRYRSYYCGLCDILREQYGIRGQVSLSYDMTFLVILLTGLYEPQTAYLEERCIIHPVAKHPVRKNEVTSYVADMNVLMAYYKCVDDWKDEKKVTRLTYSRLLKGQVKKICGKYPQKAEAIRQALSGLSAAEKAGEENIDRAASYFATVMSVVMAMKEDEWTEELQKMGYQLGKFIYLCDAYEDAEEDIKAGRYNVFCTHVDQPGFDAYCESILNAMMADCVRIFERLPIVEEAQLLRNILYSGVWIRFQAAKEKRIKVKKQEGENSGRSV</sequence>
<accession>A0ABV1H701</accession>
<reference evidence="1" key="1">
    <citation type="submission" date="2024-03" db="EMBL/GenBank/DDBJ databases">
        <title>Human intestinal bacterial collection.</title>
        <authorList>
            <person name="Pauvert C."/>
            <person name="Hitch T.C.A."/>
            <person name="Clavel T."/>
        </authorList>
    </citation>
    <scope>NUCLEOTIDE SEQUENCE [LARGE SCALE GENOMIC DNA]</scope>
    <source>
        <strain evidence="1">CLA-AA-H89B</strain>
    </source>
</reference>